<evidence type="ECO:0000259" key="2">
    <source>
        <dbReference type="Pfam" id="PF13590"/>
    </source>
</evidence>
<feature type="chain" id="PRO_5030037889" evidence="1">
    <location>
        <begin position="20"/>
        <end position="221"/>
    </location>
</feature>
<organism evidence="3 4">
    <name type="scientific">Odoribacter splanchnicus</name>
    <dbReference type="NCBI Taxonomy" id="28118"/>
    <lineage>
        <taxon>Bacteria</taxon>
        <taxon>Pseudomonadati</taxon>
        <taxon>Bacteroidota</taxon>
        <taxon>Bacteroidia</taxon>
        <taxon>Bacteroidales</taxon>
        <taxon>Odoribacteraceae</taxon>
        <taxon>Odoribacter</taxon>
    </lineage>
</organism>
<dbReference type="EMBL" id="QRYC01000040">
    <property type="protein sequence ID" value="RGU54015.1"/>
    <property type="molecule type" value="Genomic_DNA"/>
</dbReference>
<dbReference type="Proteomes" id="UP000284243">
    <property type="component" value="Unassembled WGS sequence"/>
</dbReference>
<dbReference type="RefSeq" id="WP_022160604.1">
    <property type="nucleotide sequence ID" value="NZ_BAABYK010000001.1"/>
</dbReference>
<evidence type="ECO:0000313" key="3">
    <source>
        <dbReference type="EMBL" id="RGU54015.1"/>
    </source>
</evidence>
<protein>
    <submittedName>
        <fullName evidence="3">DUF4136 domain-containing protein</fullName>
    </submittedName>
</protein>
<feature type="signal peptide" evidence="1">
    <location>
        <begin position="1"/>
        <end position="19"/>
    </location>
</feature>
<keyword evidence="1" id="KW-0732">Signal</keyword>
<evidence type="ECO:0000313" key="4">
    <source>
        <dbReference type="Proteomes" id="UP000284243"/>
    </source>
</evidence>
<feature type="domain" description="DUF4136" evidence="2">
    <location>
        <begin position="36"/>
        <end position="212"/>
    </location>
</feature>
<proteinExistence type="predicted"/>
<dbReference type="Gene3D" id="3.30.160.670">
    <property type="match status" value="1"/>
</dbReference>
<sequence>MKRLLILLLTGLFAQLVVSCYPEGADNIEDYDVAITNYDKGADFSAFTTFSIPDTVVYFANDNSASKPSHEFDDAVIKAVTDNFVAMGYEKVADPTATTPAEDLPSFIVTVSAFSNVNYAYFVDNWYNNWNWYWGGWWGGPFNPYYPWYPVSVYSYRTGSVVVEMVSTAKRNDDKVNVVWTGIADGLLQGSNSFVLNRVESQIDQCFIQSPYLKKATTPNK</sequence>
<gene>
    <name evidence="3" type="ORF">DWW57_17885</name>
</gene>
<dbReference type="AlphaFoldDB" id="A0A1Y3YJ51"/>
<dbReference type="Pfam" id="PF13590">
    <property type="entry name" value="DUF4136"/>
    <property type="match status" value="1"/>
</dbReference>
<name>A0A1Y3YJ51_9BACT</name>
<accession>A0A1Y3YJ51</accession>
<dbReference type="InterPro" id="IPR025411">
    <property type="entry name" value="DUF4136"/>
</dbReference>
<reference evidence="3 4" key="1">
    <citation type="submission" date="2018-08" db="EMBL/GenBank/DDBJ databases">
        <title>A genome reference for cultivated species of the human gut microbiota.</title>
        <authorList>
            <person name="Zou Y."/>
            <person name="Xue W."/>
            <person name="Luo G."/>
        </authorList>
    </citation>
    <scope>NUCLEOTIDE SEQUENCE [LARGE SCALE GENOMIC DNA]</scope>
    <source>
        <strain evidence="3 4">AF16-14</strain>
    </source>
</reference>
<comment type="caution">
    <text evidence="3">The sequence shown here is derived from an EMBL/GenBank/DDBJ whole genome shotgun (WGS) entry which is preliminary data.</text>
</comment>
<evidence type="ECO:0000256" key="1">
    <source>
        <dbReference type="SAM" id="SignalP"/>
    </source>
</evidence>
<dbReference type="PROSITE" id="PS51257">
    <property type="entry name" value="PROKAR_LIPOPROTEIN"/>
    <property type="match status" value="1"/>
</dbReference>